<evidence type="ECO:0000259" key="9">
    <source>
        <dbReference type="Pfam" id="PF00793"/>
    </source>
</evidence>
<evidence type="ECO:0000256" key="5">
    <source>
        <dbReference type="ARBA" id="ARBA00012693"/>
    </source>
</evidence>
<evidence type="ECO:0000256" key="4">
    <source>
        <dbReference type="ARBA" id="ARBA00010499"/>
    </source>
</evidence>
<proteinExistence type="inferred from homology"/>
<gene>
    <name evidence="10" type="primary">kdsA</name>
    <name evidence="10" type="ORF">H7U12_00195</name>
</gene>
<sequence>MILNIPKLQHTDSGNFFLMAGPCAIEGEEMAMNIAEELVRISDRLQIPLIFKGSYRKANRSRKDSFTGIGDEKALKILAKVSETFGVPTVTDIHETHEAAMAAEYVDVLQIPAFLCRQTDLLVAAAQTGKVVNIKKGQFLSGESMKFAVEKIKESGNDLVILTDRGNSFGYSDLVVDFRNIPVMRENLVPVVMDVTHSLQQPNQSSGVTGGRPALIETIAKAAIAVGADGLFIETHPDPLTARSDGANMLPLAQLEGLMRRLIRIREAIKFE</sequence>
<comment type="catalytic activity">
    <reaction evidence="8">
        <text>D-arabinose 5-phosphate + phosphoenolpyruvate + H2O = 3-deoxy-alpha-D-manno-2-octulosonate-8-phosphate + phosphate</text>
        <dbReference type="Rhea" id="RHEA:14053"/>
        <dbReference type="ChEBI" id="CHEBI:15377"/>
        <dbReference type="ChEBI" id="CHEBI:43474"/>
        <dbReference type="ChEBI" id="CHEBI:57693"/>
        <dbReference type="ChEBI" id="CHEBI:58702"/>
        <dbReference type="ChEBI" id="CHEBI:85985"/>
        <dbReference type="EC" id="2.5.1.55"/>
    </reaction>
</comment>
<dbReference type="EC" id="2.5.1.55" evidence="5"/>
<dbReference type="GO" id="GO:0008676">
    <property type="term" value="F:3-deoxy-8-phosphooctulonate synthase activity"/>
    <property type="evidence" value="ECO:0007669"/>
    <property type="project" value="UniProtKB-EC"/>
</dbReference>
<name>A0ABR6VLK5_9BACT</name>
<dbReference type="Gene3D" id="3.20.20.70">
    <property type="entry name" value="Aldolase class I"/>
    <property type="match status" value="1"/>
</dbReference>
<dbReference type="InterPro" id="IPR006218">
    <property type="entry name" value="DAHP1/KDSA"/>
</dbReference>
<evidence type="ECO:0000256" key="7">
    <source>
        <dbReference type="ARBA" id="ARBA00022679"/>
    </source>
</evidence>
<accession>A0ABR6VLK5</accession>
<dbReference type="Proteomes" id="UP000659698">
    <property type="component" value="Unassembled WGS sequence"/>
</dbReference>
<keyword evidence="7 10" id="KW-0808">Transferase</keyword>
<dbReference type="EMBL" id="JACOAF010000001">
    <property type="protein sequence ID" value="MBC3538078.1"/>
    <property type="molecule type" value="Genomic_DNA"/>
</dbReference>
<keyword evidence="6" id="KW-0963">Cytoplasm</keyword>
<dbReference type="InterPro" id="IPR013785">
    <property type="entry name" value="Aldolase_TIM"/>
</dbReference>
<dbReference type="InterPro" id="IPR006269">
    <property type="entry name" value="KDO8P_synthase"/>
</dbReference>
<dbReference type="PANTHER" id="PTHR21057">
    <property type="entry name" value="PHOSPHO-2-DEHYDRO-3-DEOXYHEPTONATE ALDOLASE"/>
    <property type="match status" value="1"/>
</dbReference>
<evidence type="ECO:0000256" key="2">
    <source>
        <dbReference type="ARBA" id="ARBA00004756"/>
    </source>
</evidence>
<dbReference type="NCBIfam" id="TIGR01362">
    <property type="entry name" value="KDO8P_synth"/>
    <property type="match status" value="1"/>
</dbReference>
<evidence type="ECO:0000313" key="11">
    <source>
        <dbReference type="Proteomes" id="UP000659698"/>
    </source>
</evidence>
<comment type="similarity">
    <text evidence="4">Belongs to the KdsA family.</text>
</comment>
<reference evidence="10 11" key="1">
    <citation type="journal article" date="2019" name="Int. J. Syst. Evol. Microbiol.">
        <title>Rufibacter sediminis sp. nov., isolated from freshwater lake sediment.</title>
        <authorList>
            <person name="Qu J.H."/>
            <person name="Zhang L.J."/>
            <person name="Fu Y.H."/>
            <person name="Li H.F."/>
        </authorList>
    </citation>
    <scope>NUCLEOTIDE SEQUENCE [LARGE SCALE GENOMIC DNA]</scope>
    <source>
        <strain evidence="10 11">H-1</strain>
    </source>
</reference>
<comment type="pathway">
    <text evidence="2">Bacterial outer membrane biogenesis; lipopolysaccharide biosynthesis.</text>
</comment>
<dbReference type="NCBIfam" id="NF003543">
    <property type="entry name" value="PRK05198.1"/>
    <property type="match status" value="1"/>
</dbReference>
<evidence type="ECO:0000256" key="6">
    <source>
        <dbReference type="ARBA" id="ARBA00022490"/>
    </source>
</evidence>
<dbReference type="Pfam" id="PF00793">
    <property type="entry name" value="DAHP_synth_1"/>
    <property type="match status" value="1"/>
</dbReference>
<dbReference type="RefSeq" id="WP_186631114.1">
    <property type="nucleotide sequence ID" value="NZ_JACOAF010000001.1"/>
</dbReference>
<evidence type="ECO:0000313" key="10">
    <source>
        <dbReference type="EMBL" id="MBC3538078.1"/>
    </source>
</evidence>
<organism evidence="10 11">
    <name type="scientific">Rufibacter sediminis</name>
    <dbReference type="NCBI Taxonomy" id="2762756"/>
    <lineage>
        <taxon>Bacteria</taxon>
        <taxon>Pseudomonadati</taxon>
        <taxon>Bacteroidota</taxon>
        <taxon>Cytophagia</taxon>
        <taxon>Cytophagales</taxon>
        <taxon>Hymenobacteraceae</taxon>
        <taxon>Rufibacter</taxon>
    </lineage>
</organism>
<comment type="caution">
    <text evidence="10">The sequence shown here is derived from an EMBL/GenBank/DDBJ whole genome shotgun (WGS) entry which is preliminary data.</text>
</comment>
<dbReference type="SUPFAM" id="SSF51569">
    <property type="entry name" value="Aldolase"/>
    <property type="match status" value="1"/>
</dbReference>
<evidence type="ECO:0000256" key="3">
    <source>
        <dbReference type="ARBA" id="ARBA00004845"/>
    </source>
</evidence>
<evidence type="ECO:0000256" key="1">
    <source>
        <dbReference type="ARBA" id="ARBA00004496"/>
    </source>
</evidence>
<evidence type="ECO:0000256" key="8">
    <source>
        <dbReference type="ARBA" id="ARBA00049112"/>
    </source>
</evidence>
<feature type="domain" description="DAHP synthetase I/KDSA" evidence="9">
    <location>
        <begin position="15"/>
        <end position="264"/>
    </location>
</feature>
<comment type="subcellular location">
    <subcellularLocation>
        <location evidence="1">Cytoplasm</location>
    </subcellularLocation>
</comment>
<keyword evidence="11" id="KW-1185">Reference proteome</keyword>
<comment type="pathway">
    <text evidence="3">Carbohydrate biosynthesis; 3-deoxy-D-manno-octulosonate biosynthesis; 3-deoxy-D-manno-octulosonate from D-ribulose 5-phosphate: step 2/3.</text>
</comment>
<protein>
    <recommendedName>
        <fullName evidence="5">3-deoxy-8-phosphooctulonate synthase</fullName>
        <ecNumber evidence="5">2.5.1.55</ecNumber>
    </recommendedName>
</protein>